<name>A0A4R7VL87_9PSEU</name>
<sequence length="232" mass="25762">MSSASGEELTLENDGETTDNPATEAATDDALNDVAEQMRQAAQRWAQDNPQQVAVLAALPPQQVQVQVAQAQQEERKPKRKLDEVKPVEAKLDPDEARKEARAKRFAKDNKLLDEQREEQARTQAAAFKDFVEARGDLALTGAWRKHGGERMFNRLSRDFGGLDKLIEFSVMNAAAAQVGYSKQQGTYEIMIREVLEALDIDHAEDIPTGRYTIAGKITDAGFEVFHCGKFG</sequence>
<dbReference type="AlphaFoldDB" id="A0A4R7VL87"/>
<dbReference type="EMBL" id="SOCP01000007">
    <property type="protein sequence ID" value="TDV49957.1"/>
    <property type="molecule type" value="Genomic_DNA"/>
</dbReference>
<evidence type="ECO:0000313" key="2">
    <source>
        <dbReference type="EMBL" id="TDV49957.1"/>
    </source>
</evidence>
<organism evidence="2 3">
    <name type="scientific">Actinophytocola oryzae</name>
    <dbReference type="NCBI Taxonomy" id="502181"/>
    <lineage>
        <taxon>Bacteria</taxon>
        <taxon>Bacillati</taxon>
        <taxon>Actinomycetota</taxon>
        <taxon>Actinomycetes</taxon>
        <taxon>Pseudonocardiales</taxon>
        <taxon>Pseudonocardiaceae</taxon>
    </lineage>
</organism>
<accession>A0A4R7VL87</accession>
<keyword evidence="3" id="KW-1185">Reference proteome</keyword>
<reference evidence="2 3" key="1">
    <citation type="submission" date="2019-03" db="EMBL/GenBank/DDBJ databases">
        <title>Genomic Encyclopedia of Archaeal and Bacterial Type Strains, Phase II (KMG-II): from individual species to whole genera.</title>
        <authorList>
            <person name="Goeker M."/>
        </authorList>
    </citation>
    <scope>NUCLEOTIDE SEQUENCE [LARGE SCALE GENOMIC DNA]</scope>
    <source>
        <strain evidence="2 3">DSM 45499</strain>
    </source>
</reference>
<evidence type="ECO:0000313" key="3">
    <source>
        <dbReference type="Proteomes" id="UP000294927"/>
    </source>
</evidence>
<feature type="region of interest" description="Disordered" evidence="1">
    <location>
        <begin position="1"/>
        <end position="28"/>
    </location>
</feature>
<comment type="caution">
    <text evidence="2">The sequence shown here is derived from an EMBL/GenBank/DDBJ whole genome shotgun (WGS) entry which is preliminary data.</text>
</comment>
<gene>
    <name evidence="2" type="ORF">CLV71_107305</name>
</gene>
<evidence type="ECO:0000256" key="1">
    <source>
        <dbReference type="SAM" id="MobiDB-lite"/>
    </source>
</evidence>
<protein>
    <submittedName>
        <fullName evidence="2">Uncharacterized protein</fullName>
    </submittedName>
</protein>
<dbReference type="RefSeq" id="WP_133904629.1">
    <property type="nucleotide sequence ID" value="NZ_SOCP01000007.1"/>
</dbReference>
<proteinExistence type="predicted"/>
<dbReference type="Proteomes" id="UP000294927">
    <property type="component" value="Unassembled WGS sequence"/>
</dbReference>